<dbReference type="GeneID" id="96870007"/>
<proteinExistence type="predicted"/>
<evidence type="ECO:0000313" key="3">
    <source>
        <dbReference type="Proteomes" id="UP000268070"/>
    </source>
</evidence>
<protein>
    <recommendedName>
        <fullName evidence="5">Thioredoxin family protein</fullName>
    </recommendedName>
</protein>
<dbReference type="Proteomes" id="UP000831759">
    <property type="component" value="Chromosome"/>
</dbReference>
<dbReference type="Gene3D" id="3.40.30.10">
    <property type="entry name" value="Glutaredoxin"/>
    <property type="match status" value="1"/>
</dbReference>
<evidence type="ECO:0000313" key="4">
    <source>
        <dbReference type="Proteomes" id="UP000831759"/>
    </source>
</evidence>
<dbReference type="OrthoDB" id="5402270at2"/>
<reference evidence="1 3" key="1">
    <citation type="submission" date="2018-09" db="EMBL/GenBank/DDBJ databases">
        <title>Complete genome sequence of the hydrocarbonoclastic bacterium Alcaligenes aquatilis QD168, isolated from a crude-oil polluted marine sediment of Central Chile.</title>
        <authorList>
            <person name="Duran R.E."/>
            <person name="Barra B."/>
            <person name="Salva-Serra F."/>
            <person name="Mendez V."/>
            <person name="Moore E.R.B."/>
            <person name="Seeger M."/>
        </authorList>
    </citation>
    <scope>NUCLEOTIDE SEQUENCE [LARGE SCALE GENOMIC DNA]</scope>
    <source>
        <strain evidence="1 3">QD168</strain>
    </source>
</reference>
<name>A0A3G2HYA9_9BURK</name>
<gene>
    <name evidence="1" type="ORF">D3M96_15645</name>
    <name evidence="2" type="ORF">MTR80_13685</name>
</gene>
<keyword evidence="4" id="KW-1185">Reference proteome</keyword>
<reference evidence="2 4" key="2">
    <citation type="journal article" date="2022" name="Int. J. Syst. Evol. Microbiol.">
        <title>Characterization of Alcaligenes aquatilis as a novel member of heterotrophic nitrifier-aerobic denitrifier and its performance in treating piggery wastewater.</title>
        <authorList>
            <person name="Cao X."/>
            <person name="Zhao B."/>
            <person name="Wu Y."/>
            <person name="Huang J."/>
            <person name="Wang H."/>
            <person name="Sun X."/>
            <person name="Li S."/>
        </authorList>
    </citation>
    <scope>NUCLEOTIDE SEQUENCE [LARGE SCALE GENOMIC DNA]</scope>
    <source>
        <strain evidence="2 4">AS1</strain>
    </source>
</reference>
<dbReference type="Proteomes" id="UP000268070">
    <property type="component" value="Chromosome"/>
</dbReference>
<dbReference type="EMBL" id="CP032153">
    <property type="protein sequence ID" value="AYN21831.1"/>
    <property type="molecule type" value="Genomic_DNA"/>
</dbReference>
<evidence type="ECO:0000313" key="1">
    <source>
        <dbReference type="EMBL" id="AYN21831.1"/>
    </source>
</evidence>
<dbReference type="KEGG" id="aaqu:D3M96_15645"/>
<dbReference type="AlphaFoldDB" id="A0A3G2HYA9"/>
<dbReference type="RefSeq" id="WP_094197567.1">
    <property type="nucleotide sequence ID" value="NZ_CP022390.1"/>
</dbReference>
<evidence type="ECO:0000313" key="2">
    <source>
        <dbReference type="EMBL" id="UQN35337.1"/>
    </source>
</evidence>
<dbReference type="EMBL" id="CP094619">
    <property type="protein sequence ID" value="UQN35337.1"/>
    <property type="molecule type" value="Genomic_DNA"/>
</dbReference>
<sequence>MINVTLFHDGCNICLGIDELMRGVFSTPGHHYQAFNLSQQQEGVADALAAGVTRLPSLLIDGRVLRLDDHSPIEHYVK</sequence>
<accession>A0A3G2HYA9</accession>
<organism evidence="1 3">
    <name type="scientific">Alcaligenes aquatilis</name>
    <dbReference type="NCBI Taxonomy" id="323284"/>
    <lineage>
        <taxon>Bacteria</taxon>
        <taxon>Pseudomonadati</taxon>
        <taxon>Pseudomonadota</taxon>
        <taxon>Betaproteobacteria</taxon>
        <taxon>Burkholderiales</taxon>
        <taxon>Alcaligenaceae</taxon>
        <taxon>Alcaligenes</taxon>
    </lineage>
</organism>
<evidence type="ECO:0008006" key="5">
    <source>
        <dbReference type="Google" id="ProtNLM"/>
    </source>
</evidence>